<organism evidence="1 2">
    <name type="scientific">Polarella glacialis</name>
    <name type="common">Dinoflagellate</name>
    <dbReference type="NCBI Taxonomy" id="89957"/>
    <lineage>
        <taxon>Eukaryota</taxon>
        <taxon>Sar</taxon>
        <taxon>Alveolata</taxon>
        <taxon>Dinophyceae</taxon>
        <taxon>Suessiales</taxon>
        <taxon>Suessiaceae</taxon>
        <taxon>Polarella</taxon>
    </lineage>
</organism>
<dbReference type="AlphaFoldDB" id="A0A813EA42"/>
<accession>A0A813EA42</accession>
<name>A0A813EA42_POLGL</name>
<protein>
    <submittedName>
        <fullName evidence="1">Uncharacterized protein</fullName>
    </submittedName>
</protein>
<dbReference type="Proteomes" id="UP000654075">
    <property type="component" value="Unassembled WGS sequence"/>
</dbReference>
<reference evidence="1" key="1">
    <citation type="submission" date="2021-02" db="EMBL/GenBank/DDBJ databases">
        <authorList>
            <person name="Dougan E. K."/>
            <person name="Rhodes N."/>
            <person name="Thang M."/>
            <person name="Chan C."/>
        </authorList>
    </citation>
    <scope>NUCLEOTIDE SEQUENCE</scope>
</reference>
<evidence type="ECO:0000313" key="2">
    <source>
        <dbReference type="Proteomes" id="UP000654075"/>
    </source>
</evidence>
<proteinExistence type="predicted"/>
<evidence type="ECO:0000313" key="1">
    <source>
        <dbReference type="EMBL" id="CAE8594479.1"/>
    </source>
</evidence>
<gene>
    <name evidence="1" type="ORF">PGLA1383_LOCUS13022</name>
</gene>
<keyword evidence="2" id="KW-1185">Reference proteome</keyword>
<comment type="caution">
    <text evidence="1">The sequence shown here is derived from an EMBL/GenBank/DDBJ whole genome shotgun (WGS) entry which is preliminary data.</text>
</comment>
<sequence length="120" mass="13644">MPSFSVKQLLPQSMLRCCSLAIGCHSDLEFHDTGCDDETNIFAMPASNYFMYCEILKHFAVCPWWASRAMCNFKQEGRGSTASQRTDGELAPIHAAGKVPVPWGRECQRETARPQPWFRR</sequence>
<dbReference type="EMBL" id="CAJNNV010007100">
    <property type="protein sequence ID" value="CAE8594479.1"/>
    <property type="molecule type" value="Genomic_DNA"/>
</dbReference>